<dbReference type="SUPFAM" id="SSF57850">
    <property type="entry name" value="RING/U-box"/>
    <property type="match status" value="2"/>
</dbReference>
<dbReference type="PANTHER" id="PTHR13063">
    <property type="entry name" value="ENOS INTERACTING PROTEIN"/>
    <property type="match status" value="1"/>
</dbReference>
<dbReference type="HOGENOM" id="CLU_053742_0_0_1"/>
<dbReference type="OrthoDB" id="116827at2759"/>
<dbReference type="InterPro" id="IPR013083">
    <property type="entry name" value="Znf_RING/FYVE/PHD"/>
</dbReference>
<dbReference type="Pfam" id="PF15906">
    <property type="entry name" value="zf-NOSIP"/>
    <property type="match status" value="1"/>
</dbReference>
<evidence type="ECO:0000256" key="3">
    <source>
        <dbReference type="ARBA" id="ARBA00023242"/>
    </source>
</evidence>
<dbReference type="GO" id="GO:0061630">
    <property type="term" value="F:ubiquitin protein ligase activity"/>
    <property type="evidence" value="ECO:0007669"/>
    <property type="project" value="InterPro"/>
</dbReference>
<dbReference type="Pfam" id="PF04641">
    <property type="entry name" value="Rtf2"/>
    <property type="match status" value="1"/>
</dbReference>
<protein>
    <recommendedName>
        <fullName evidence="5">Nitric oxide synthase-interacting protein zinc-finger domain-containing protein</fullName>
    </recommendedName>
</protein>
<comment type="subcellular location">
    <subcellularLocation>
        <location evidence="1 4">Nucleus</location>
    </subcellularLocation>
</comment>
<dbReference type="PANTHER" id="PTHR13063:SF10">
    <property type="entry name" value="NITRIC OXIDE SYNTHASE-INTERACTING PROTEIN"/>
    <property type="match status" value="1"/>
</dbReference>
<comment type="similarity">
    <text evidence="2 4">Belongs to the NOSIP family.</text>
</comment>
<evidence type="ECO:0000256" key="1">
    <source>
        <dbReference type="ARBA" id="ARBA00004123"/>
    </source>
</evidence>
<evidence type="ECO:0000313" key="7">
    <source>
        <dbReference type="EnsemblMetazoa" id="CapteP223572"/>
    </source>
</evidence>
<organism evidence="6">
    <name type="scientific">Capitella teleta</name>
    <name type="common">Polychaete worm</name>
    <dbReference type="NCBI Taxonomy" id="283909"/>
    <lineage>
        <taxon>Eukaryota</taxon>
        <taxon>Metazoa</taxon>
        <taxon>Spiralia</taxon>
        <taxon>Lophotrochozoa</taxon>
        <taxon>Annelida</taxon>
        <taxon>Polychaeta</taxon>
        <taxon>Sedentaria</taxon>
        <taxon>Scolecida</taxon>
        <taxon>Capitellidae</taxon>
        <taxon>Capitella</taxon>
    </lineage>
</organism>
<name>R7UYT0_CAPTE</name>
<dbReference type="Proteomes" id="UP000014760">
    <property type="component" value="Unassembled WGS sequence"/>
</dbReference>
<dbReference type="FunCoup" id="R7UYT0">
    <property type="interactions" value="1596"/>
</dbReference>
<dbReference type="Gene3D" id="3.30.40.10">
    <property type="entry name" value="Zinc/RING finger domain, C3HC4 (zinc finger)"/>
    <property type="match status" value="2"/>
</dbReference>
<evidence type="ECO:0000313" key="8">
    <source>
        <dbReference type="Proteomes" id="UP000014760"/>
    </source>
</evidence>
<reference evidence="7" key="3">
    <citation type="submission" date="2015-06" db="UniProtKB">
        <authorList>
            <consortium name="EnsemblMetazoa"/>
        </authorList>
    </citation>
    <scope>IDENTIFICATION</scope>
</reference>
<proteinExistence type="inferred from homology"/>
<evidence type="ECO:0000313" key="6">
    <source>
        <dbReference type="EMBL" id="ELU09087.1"/>
    </source>
</evidence>
<dbReference type="CDD" id="cd16662">
    <property type="entry name" value="RING-Ubox2_NOSIP"/>
    <property type="match status" value="1"/>
</dbReference>
<dbReference type="InterPro" id="IPR016818">
    <property type="entry name" value="NOSIP"/>
</dbReference>
<dbReference type="EnsemblMetazoa" id="CapteT223572">
    <property type="protein sequence ID" value="CapteP223572"/>
    <property type="gene ID" value="CapteG223572"/>
</dbReference>
<keyword evidence="8" id="KW-1185">Reference proteome</keyword>
<dbReference type="OMA" id="PCVTKFM"/>
<dbReference type="EMBL" id="AMQN01006514">
    <property type="status" value="NOT_ANNOTATED_CDS"/>
    <property type="molecule type" value="Genomic_DNA"/>
</dbReference>
<reference evidence="8" key="1">
    <citation type="submission" date="2012-12" db="EMBL/GenBank/DDBJ databases">
        <authorList>
            <person name="Hellsten U."/>
            <person name="Grimwood J."/>
            <person name="Chapman J.A."/>
            <person name="Shapiro H."/>
            <person name="Aerts A."/>
            <person name="Otillar R.P."/>
            <person name="Terry A.Y."/>
            <person name="Boore J.L."/>
            <person name="Simakov O."/>
            <person name="Marletaz F."/>
            <person name="Cho S.-J."/>
            <person name="Edsinger-Gonzales E."/>
            <person name="Havlak P."/>
            <person name="Kuo D.-H."/>
            <person name="Larsson T."/>
            <person name="Lv J."/>
            <person name="Arendt D."/>
            <person name="Savage R."/>
            <person name="Osoegawa K."/>
            <person name="de Jong P."/>
            <person name="Lindberg D.R."/>
            <person name="Seaver E.C."/>
            <person name="Weisblat D.A."/>
            <person name="Putnam N.H."/>
            <person name="Grigoriev I.V."/>
            <person name="Rokhsar D.S."/>
        </authorList>
    </citation>
    <scope>NUCLEOTIDE SEQUENCE</scope>
    <source>
        <strain evidence="8">I ESC-2004</strain>
    </source>
</reference>
<evidence type="ECO:0000259" key="5">
    <source>
        <dbReference type="Pfam" id="PF15906"/>
    </source>
</evidence>
<dbReference type="GO" id="GO:0005634">
    <property type="term" value="C:nucleus"/>
    <property type="evidence" value="ECO:0007669"/>
    <property type="project" value="UniProtKB-SubCell"/>
</dbReference>
<dbReference type="FunFam" id="3.30.40.10:FF:000027">
    <property type="entry name" value="Pre-mRNA-processing factor 19, putative"/>
    <property type="match status" value="1"/>
</dbReference>
<dbReference type="FunFam" id="3.30.40.10:FF:000240">
    <property type="entry name" value="Nitric oxide synthase-interacting protein"/>
    <property type="match status" value="1"/>
</dbReference>
<dbReference type="InterPro" id="IPR031790">
    <property type="entry name" value="Znf-NOSIP"/>
</dbReference>
<accession>R7UYT0</accession>
<evidence type="ECO:0000256" key="2">
    <source>
        <dbReference type="ARBA" id="ARBA00008126"/>
    </source>
</evidence>
<evidence type="ECO:0000256" key="4">
    <source>
        <dbReference type="PIRNR" id="PIRNR023577"/>
    </source>
</evidence>
<dbReference type="AlphaFoldDB" id="R7UYT0"/>
<reference evidence="6 8" key="2">
    <citation type="journal article" date="2013" name="Nature">
        <title>Insights into bilaterian evolution from three spiralian genomes.</title>
        <authorList>
            <person name="Simakov O."/>
            <person name="Marletaz F."/>
            <person name="Cho S.J."/>
            <person name="Edsinger-Gonzales E."/>
            <person name="Havlak P."/>
            <person name="Hellsten U."/>
            <person name="Kuo D.H."/>
            <person name="Larsson T."/>
            <person name="Lv J."/>
            <person name="Arendt D."/>
            <person name="Savage R."/>
            <person name="Osoegawa K."/>
            <person name="de Jong P."/>
            <person name="Grimwood J."/>
            <person name="Chapman J.A."/>
            <person name="Shapiro H."/>
            <person name="Aerts A."/>
            <person name="Otillar R.P."/>
            <person name="Terry A.Y."/>
            <person name="Boore J.L."/>
            <person name="Grigoriev I.V."/>
            <person name="Lindberg D.R."/>
            <person name="Seaver E.C."/>
            <person name="Weisblat D.A."/>
            <person name="Putnam N.H."/>
            <person name="Rokhsar D.S."/>
        </authorList>
    </citation>
    <scope>NUCLEOTIDE SEQUENCE</scope>
    <source>
        <strain evidence="6 8">I ESC-2004</strain>
    </source>
</reference>
<dbReference type="PIRSF" id="PIRSF023577">
    <property type="entry name" value="ENOS_interacting"/>
    <property type="match status" value="1"/>
</dbReference>
<sequence>MTRHGKNCTAGTVYTYHERSKDSKSSGYGTKDVRLGKDSIKEFDCCCLSLQPCRNPVVTQDGFLYDKQAILEYIVHKKKEIARKQKEFEKQKHKHSKEDKEIQALAQETLLKNFMAKQGVGSKVEAASTSGSISNMAEGKNKQLPAFWLPTLTPEAKGTVLKKPDEKVCCPMSGKAIKLKDLIDVRFTLIKDGDKRSLITKDARYVCPVTNDVLGNSVPCVVLRTSGHVVTQECVDKILSKDMVDPMNGKPLTAKDIIPLQRGATGFSGAGVDLKAKKAGPALMTA</sequence>
<gene>
    <name evidence="6" type="ORF">CAPTEDRAFT_223572</name>
</gene>
<dbReference type="STRING" id="283909.R7UYT0"/>
<dbReference type="EMBL" id="KB298546">
    <property type="protein sequence ID" value="ELU09087.1"/>
    <property type="molecule type" value="Genomic_DNA"/>
</dbReference>
<keyword evidence="3 4" id="KW-0539">Nucleus</keyword>
<feature type="domain" description="Nitric oxide synthase-interacting protein zinc-finger" evidence="5">
    <location>
        <begin position="4"/>
        <end position="78"/>
    </location>
</feature>
<dbReference type="CDD" id="cd16661">
    <property type="entry name" value="RING-Ubox1_NOSIP"/>
    <property type="match status" value="1"/>
</dbReference>